<protein>
    <submittedName>
        <fullName evidence="1">Uncharacterized protein</fullName>
    </submittedName>
</protein>
<sequence length="87" mass="10148">MCVDVDMIFRSVDEPKSVTSFGLLIKWVDLSLFVSNMEKKAPTKHRDESVFRLGIIIDKTIQSSLKKDWAKTSNGKTWYVRHKTKTW</sequence>
<organism evidence="1 2">
    <name type="scientific">Clostera anachoreta granulovirus</name>
    <dbReference type="NCBI Taxonomy" id="283675"/>
    <lineage>
        <taxon>Viruses</taxon>
        <taxon>Viruses incertae sedis</taxon>
        <taxon>Naldaviricetes</taxon>
        <taxon>Lefavirales</taxon>
        <taxon>Baculoviridae</taxon>
        <taxon>Betabaculovirus</taxon>
        <taxon>Betabaculovirus clanachoretae</taxon>
    </lineage>
</organism>
<evidence type="ECO:0000313" key="2">
    <source>
        <dbReference type="Proteomes" id="UP000203549"/>
    </source>
</evidence>
<dbReference type="Proteomes" id="UP000203549">
    <property type="component" value="Segment"/>
</dbReference>
<evidence type="ECO:0000313" key="1">
    <source>
        <dbReference type="EMBL" id="AEB00393.1"/>
    </source>
</evidence>
<reference evidence="1 2" key="1">
    <citation type="journal article" date="2011" name="Arch. Virol.">
        <title>Genomic sequencing and analysis of Clostera anachoreta granulovirus.</title>
        <authorList>
            <person name="Liang Z."/>
            <person name="Zhang X."/>
            <person name="Yin X."/>
            <person name="Cao S."/>
            <person name="Xu F."/>
        </authorList>
    </citation>
    <scope>NUCLEOTIDE SEQUENCE [LARGE SCALE GENOMIC DNA]</scope>
    <source>
        <strain evidence="1">ClanGV-HBHN</strain>
    </source>
</reference>
<keyword evidence="2" id="KW-1185">Reference proteome</keyword>
<dbReference type="EMBL" id="HQ116624">
    <property type="protein sequence ID" value="AEB00393.1"/>
    <property type="molecule type" value="Genomic_DNA"/>
</dbReference>
<dbReference type="KEGG" id="vg:10722986"/>
<dbReference type="RefSeq" id="YP_004376313.1">
    <property type="nucleotide sequence ID" value="NC_015398.1"/>
</dbReference>
<dbReference type="OrthoDB" id="29175at10239"/>
<proteinExistence type="predicted"/>
<accession>F4ZKY2</accession>
<dbReference type="GeneID" id="10722986"/>
<name>F4ZKY2_9BBAC</name>